<evidence type="ECO:0000256" key="11">
    <source>
        <dbReference type="ARBA" id="ARBA00023180"/>
    </source>
</evidence>
<feature type="compositionally biased region" description="Pro residues" evidence="15">
    <location>
        <begin position="603"/>
        <end position="614"/>
    </location>
</feature>
<dbReference type="AlphaFoldDB" id="K4Q293"/>
<dbReference type="EMBL" id="AB760235">
    <property type="protein sequence ID" value="BAM65768.1"/>
    <property type="molecule type" value="mRNA"/>
</dbReference>
<feature type="compositionally biased region" description="Basic residues" evidence="15">
    <location>
        <begin position="559"/>
        <end position="590"/>
    </location>
</feature>
<keyword evidence="12" id="KW-0280">Fibrinolysis</keyword>
<evidence type="ECO:0000313" key="18">
    <source>
        <dbReference type="EMBL" id="BAM65768.1"/>
    </source>
</evidence>
<feature type="compositionally biased region" description="Pro residues" evidence="15">
    <location>
        <begin position="442"/>
        <end position="454"/>
    </location>
</feature>
<evidence type="ECO:0000256" key="12">
    <source>
        <dbReference type="ARBA" id="ARBA00023281"/>
    </source>
</evidence>
<feature type="compositionally biased region" description="Basic and acidic residues" evidence="15">
    <location>
        <begin position="297"/>
        <end position="313"/>
    </location>
</feature>
<dbReference type="InterPro" id="IPR050735">
    <property type="entry name" value="Kininogen_Fetuin_HRG"/>
</dbReference>
<dbReference type="GO" id="GO:0007596">
    <property type="term" value="P:blood coagulation"/>
    <property type="evidence" value="ECO:0007669"/>
    <property type="project" value="UniProtKB-KW"/>
</dbReference>
<evidence type="ECO:0000256" key="5">
    <source>
        <dbReference type="ARBA" id="ARBA00022729"/>
    </source>
</evidence>
<feature type="domain" description="Cystatin" evidence="17">
    <location>
        <begin position="24"/>
        <end position="131"/>
    </location>
</feature>
<feature type="region of interest" description="Disordered" evidence="15">
    <location>
        <begin position="680"/>
        <end position="739"/>
    </location>
</feature>
<feature type="compositionally biased region" description="Pro residues" evidence="15">
    <location>
        <begin position="372"/>
        <end position="389"/>
    </location>
</feature>
<keyword evidence="3" id="KW-0358">Heparin-binding</keyword>
<evidence type="ECO:0000259" key="17">
    <source>
        <dbReference type="SMART" id="SM00043"/>
    </source>
</evidence>
<organism evidence="18">
    <name type="scientific">Gallus gallus</name>
    <name type="common">Chicken</name>
    <dbReference type="NCBI Taxonomy" id="9031"/>
    <lineage>
        <taxon>Eukaryota</taxon>
        <taxon>Metazoa</taxon>
        <taxon>Chordata</taxon>
        <taxon>Craniata</taxon>
        <taxon>Vertebrata</taxon>
        <taxon>Euteleostomi</taxon>
        <taxon>Archelosauria</taxon>
        <taxon>Archosauria</taxon>
        <taxon>Dinosauria</taxon>
        <taxon>Saurischia</taxon>
        <taxon>Theropoda</taxon>
        <taxon>Coelurosauria</taxon>
        <taxon>Aves</taxon>
        <taxon>Neognathae</taxon>
        <taxon>Galloanserae</taxon>
        <taxon>Galliformes</taxon>
        <taxon>Phasianidae</taxon>
        <taxon>Phasianinae</taxon>
        <taxon>Gallus</taxon>
    </lineage>
</organism>
<keyword evidence="7" id="KW-0862">Zinc</keyword>
<evidence type="ECO:0000256" key="10">
    <source>
        <dbReference type="ARBA" id="ARBA00023157"/>
    </source>
</evidence>
<keyword evidence="5 16" id="KW-0732">Signal</keyword>
<evidence type="ECO:0000256" key="8">
    <source>
        <dbReference type="ARBA" id="ARBA00023008"/>
    </source>
</evidence>
<feature type="chain" id="PRO_5003879407" description="Histidine-rich glycoprotein" evidence="16">
    <location>
        <begin position="19"/>
        <end position="739"/>
    </location>
</feature>
<sequence>MLRITSAFFLALLHCCNANQTKTSQVSAPADCETVETDAGIALDLVNRHRQDGYVFGLFRVADVHKLHTENSSVLYLTLDVLETECSVLSGRPWETCEYGDLYSMDFGQCKIITYTSRLLKKPKLYGYNCTLSPVPPDLIECKDCPVKVEVLEVTRQHKDIAAKLLEKFNREGNHTNYFKVNKVEKILKATASREVHILGFSIKETNCSRGEQQQADEPLECEFLDDWHAHTGFCKARTVSDPDEPNGIEINCELYHPWQRYYGQRCRSPAPGWPHKHPHHHRHRHRHRGPPTFQFKPEDSEHNHGFNKDHQGSHKAPPPPCHNRQHDHPHPPHHGQPPPPQEYQEHPSSIPPLYDKQDRPLLIQERSDFPPSTPPPYDEQQSPPPPSHHGPHRPPPHGHHHPHHPHHHGAHCPPPHGHHHPHHPHHHGPYCPPPHGHHHPPPPPHHGPYCPPPHGHHHPPPPPHHGPDCPPPHGHHHPPPPPHHGPHCPPPHGHHHPPPPPEEKPELPSSTPPLYDKQDRPPLIQEKSDFPPSTPPPYDEQQSPPPPPHHGPHCPPPHGHHHPHHSHHHGPHCPPPHGHHHPHHPHHHGPYCPPPHGHHHPPPPPHHGPHCPPPPPPPGHHPYLYHHYHRHHCNKTHTSGKYFPFQVAGAVYRIPVLNMQDSLTPPSAKFPELSLLGPHSVGIDEGTPLTDSSVREMPEAPQFPDHPSQSKSCPGKPKLDLPKILPLLPHKSMAETVE</sequence>
<evidence type="ECO:0000256" key="13">
    <source>
        <dbReference type="ARBA" id="ARBA00039613"/>
    </source>
</evidence>
<evidence type="ECO:0000256" key="14">
    <source>
        <dbReference type="ARBA" id="ARBA00041330"/>
    </source>
</evidence>
<protein>
    <recommendedName>
        <fullName evidence="13">Histidine-rich glycoprotein</fullName>
    </recommendedName>
    <alternativeName>
        <fullName evidence="14">Histidine-proline-rich glycoprotein</fullName>
    </alternativeName>
</protein>
<dbReference type="Pfam" id="PF00031">
    <property type="entry name" value="Cystatin"/>
    <property type="match status" value="1"/>
</dbReference>
<dbReference type="PANTHER" id="PTHR13814">
    <property type="entry name" value="FETUIN"/>
    <property type="match status" value="1"/>
</dbReference>
<evidence type="ECO:0000256" key="2">
    <source>
        <dbReference type="ARBA" id="ARBA00022525"/>
    </source>
</evidence>
<dbReference type="SUPFAM" id="SSF54403">
    <property type="entry name" value="Cystatin/monellin"/>
    <property type="match status" value="2"/>
</dbReference>
<proteinExistence type="evidence at transcript level"/>
<dbReference type="GO" id="GO:0004869">
    <property type="term" value="F:cysteine-type endopeptidase inhibitor activity"/>
    <property type="evidence" value="ECO:0007669"/>
    <property type="project" value="InterPro"/>
</dbReference>
<dbReference type="GO" id="GO:0060255">
    <property type="term" value="P:regulation of macromolecule metabolic process"/>
    <property type="evidence" value="ECO:0007669"/>
    <property type="project" value="UniProtKB-ARBA"/>
</dbReference>
<evidence type="ECO:0000256" key="7">
    <source>
        <dbReference type="ARBA" id="ARBA00022833"/>
    </source>
</evidence>
<dbReference type="CDD" id="cd00042">
    <property type="entry name" value="CY"/>
    <property type="match status" value="1"/>
</dbReference>
<feature type="compositionally biased region" description="Pro residues" evidence="15">
    <location>
        <begin position="533"/>
        <end position="558"/>
    </location>
</feature>
<dbReference type="GO" id="GO:0005576">
    <property type="term" value="C:extracellular region"/>
    <property type="evidence" value="ECO:0007669"/>
    <property type="project" value="UniProtKB-SubCell"/>
</dbReference>
<name>K4Q293_CHICK</name>
<dbReference type="InterPro" id="IPR000010">
    <property type="entry name" value="Cystatin_dom"/>
</dbReference>
<feature type="compositionally biased region" description="Basic residues" evidence="15">
    <location>
        <begin position="390"/>
        <end position="429"/>
    </location>
</feature>
<dbReference type="Gene3D" id="3.10.450.10">
    <property type="match status" value="2"/>
</dbReference>
<feature type="compositionally biased region" description="Pro residues" evidence="15">
    <location>
        <begin position="461"/>
        <end position="473"/>
    </location>
</feature>
<comment type="subcellular location">
    <subcellularLocation>
        <location evidence="1">Secreted</location>
    </subcellularLocation>
</comment>
<keyword evidence="4" id="KW-0356">Hemostasis</keyword>
<dbReference type="InterPro" id="IPR046350">
    <property type="entry name" value="Cystatin_sf"/>
</dbReference>
<keyword evidence="11" id="KW-0325">Glycoprotein</keyword>
<evidence type="ECO:0000256" key="9">
    <source>
        <dbReference type="ARBA" id="ARBA00023084"/>
    </source>
</evidence>
<dbReference type="SMR" id="K4Q293"/>
<keyword evidence="9" id="KW-0094">Blood coagulation</keyword>
<feature type="compositionally biased region" description="Pro residues" evidence="15">
    <location>
        <begin position="480"/>
        <end position="492"/>
    </location>
</feature>
<evidence type="ECO:0000256" key="16">
    <source>
        <dbReference type="SAM" id="SignalP"/>
    </source>
</evidence>
<keyword evidence="8" id="KW-0186">Copper</keyword>
<feature type="region of interest" description="Disordered" evidence="15">
    <location>
        <begin position="273"/>
        <end position="614"/>
    </location>
</feature>
<keyword evidence="6" id="KW-0677">Repeat</keyword>
<evidence type="ECO:0000256" key="1">
    <source>
        <dbReference type="ARBA" id="ARBA00004613"/>
    </source>
</evidence>
<dbReference type="FunFam" id="3.10.450.10:FF:000005">
    <property type="entry name" value="Histidine-rich glycoprotein"/>
    <property type="match status" value="1"/>
</dbReference>
<feature type="signal peptide" evidence="16">
    <location>
        <begin position="1"/>
        <end position="18"/>
    </location>
</feature>
<keyword evidence="10" id="KW-1015">Disulfide bond</keyword>
<dbReference type="PANTHER" id="PTHR13814:SF3">
    <property type="entry name" value="HISTIDINE-RICH GLYCOPROTEIN"/>
    <property type="match status" value="1"/>
</dbReference>
<evidence type="ECO:0000256" key="15">
    <source>
        <dbReference type="SAM" id="MobiDB-lite"/>
    </source>
</evidence>
<feature type="compositionally biased region" description="Low complexity" evidence="15">
    <location>
        <begin position="723"/>
        <end position="732"/>
    </location>
</feature>
<dbReference type="GO" id="GO:0008201">
    <property type="term" value="F:heparin binding"/>
    <property type="evidence" value="ECO:0007669"/>
    <property type="project" value="UniProtKB-KW"/>
</dbReference>
<keyword evidence="2" id="KW-0964">Secreted</keyword>
<dbReference type="VEuPathDB" id="HostDB:geneid_770588"/>
<evidence type="ECO:0000256" key="3">
    <source>
        <dbReference type="ARBA" id="ARBA00022674"/>
    </source>
</evidence>
<reference evidence="18" key="1">
    <citation type="submission" date="2012-11" db="EMBL/GenBank/DDBJ databases">
        <title>Chicken histidine-rich glycoprotein has unique 19-amino acid residues tandem repeat structures.</title>
        <authorList>
            <person name="Wakabayashi S."/>
            <person name="Ioroi M."/>
            <person name="Maruyama K."/>
            <person name="Koide T."/>
        </authorList>
    </citation>
    <scope>NUCLEOTIDE SEQUENCE</scope>
</reference>
<evidence type="ECO:0000256" key="6">
    <source>
        <dbReference type="ARBA" id="ARBA00022737"/>
    </source>
</evidence>
<accession>K4Q293</accession>
<feature type="domain" description="Cystatin" evidence="17">
    <location>
        <begin position="141"/>
        <end position="254"/>
    </location>
</feature>
<dbReference type="SMART" id="SM00043">
    <property type="entry name" value="CY"/>
    <property type="match status" value="2"/>
</dbReference>
<evidence type="ECO:0000256" key="4">
    <source>
        <dbReference type="ARBA" id="ARBA00022696"/>
    </source>
</evidence>
<dbReference type="GO" id="GO:0042730">
    <property type="term" value="P:fibrinolysis"/>
    <property type="evidence" value="ECO:0007669"/>
    <property type="project" value="UniProtKB-KW"/>
</dbReference>
<feature type="compositionally biased region" description="Basic residues" evidence="15">
    <location>
        <begin position="275"/>
        <end position="290"/>
    </location>
</feature>